<reference evidence="2" key="1">
    <citation type="submission" date="2023-06" db="EMBL/GenBank/DDBJ databases">
        <authorList>
            <consortium name="Lawrence Berkeley National Laboratory"/>
            <person name="Ahrendt S."/>
            <person name="Sahu N."/>
            <person name="Indic B."/>
            <person name="Wong-Bajracharya J."/>
            <person name="Merenyi Z."/>
            <person name="Ke H.-M."/>
            <person name="Monk M."/>
            <person name="Kocsube S."/>
            <person name="Drula E."/>
            <person name="Lipzen A."/>
            <person name="Balint B."/>
            <person name="Henrissat B."/>
            <person name="Andreopoulos B."/>
            <person name="Martin F.M."/>
            <person name="Harder C.B."/>
            <person name="Rigling D."/>
            <person name="Ford K.L."/>
            <person name="Foster G.D."/>
            <person name="Pangilinan J."/>
            <person name="Papanicolaou A."/>
            <person name="Barry K."/>
            <person name="LaButti K."/>
            <person name="Viragh M."/>
            <person name="Koriabine M."/>
            <person name="Yan M."/>
            <person name="Riley R."/>
            <person name="Champramary S."/>
            <person name="Plett K.L."/>
            <person name="Tsai I.J."/>
            <person name="Slot J."/>
            <person name="Sipos G."/>
            <person name="Plett J."/>
            <person name="Nagy L.G."/>
            <person name="Grigoriev I.V."/>
        </authorList>
    </citation>
    <scope>NUCLEOTIDE SEQUENCE</scope>
    <source>
        <strain evidence="2">CCBAS 213</strain>
    </source>
</reference>
<sequence>MPQRPINYDALRQSYLESPSNEGIYLGNPSGLSMHNLKWLPMDDGSGHVLADTSHEAPSHAVLLAVFHITAQGCWVNSDGNWNGPTQYTKSLADMKLACTGAIPGSGVFRDDFEHVIENLESIRNMIASPGNKKKGVLVPVEIGDPVDKSGLKLKFQHVLFKRAGEGGMRTRASTRGRHSWTMENWPVNSIAAEQALQDMKTTHVVDPLPLYDSKDKLVHPELCSSSLIGATVEVRFNLCHWCIKKEDVYVAYIDNMSILPVPAMVLPSPVKRPRSVQTENSNSPSKRVRQPS</sequence>
<protein>
    <submittedName>
        <fullName evidence="2">Uncharacterized protein</fullName>
    </submittedName>
</protein>
<dbReference type="Proteomes" id="UP001175211">
    <property type="component" value="Unassembled WGS sequence"/>
</dbReference>
<gene>
    <name evidence="2" type="ORF">EV420DRAFT_1527819</name>
</gene>
<dbReference type="RefSeq" id="XP_060333631.1">
    <property type="nucleotide sequence ID" value="XM_060472474.1"/>
</dbReference>
<accession>A0AA39TPG1</accession>
<evidence type="ECO:0000313" key="2">
    <source>
        <dbReference type="EMBL" id="KAK0461893.1"/>
    </source>
</evidence>
<evidence type="ECO:0000313" key="3">
    <source>
        <dbReference type="Proteomes" id="UP001175211"/>
    </source>
</evidence>
<dbReference type="GeneID" id="85356022"/>
<organism evidence="2 3">
    <name type="scientific">Armillaria tabescens</name>
    <name type="common">Ringless honey mushroom</name>
    <name type="synonym">Agaricus tabescens</name>
    <dbReference type="NCBI Taxonomy" id="1929756"/>
    <lineage>
        <taxon>Eukaryota</taxon>
        <taxon>Fungi</taxon>
        <taxon>Dikarya</taxon>
        <taxon>Basidiomycota</taxon>
        <taxon>Agaricomycotina</taxon>
        <taxon>Agaricomycetes</taxon>
        <taxon>Agaricomycetidae</taxon>
        <taxon>Agaricales</taxon>
        <taxon>Marasmiineae</taxon>
        <taxon>Physalacriaceae</taxon>
        <taxon>Desarmillaria</taxon>
    </lineage>
</organism>
<feature type="region of interest" description="Disordered" evidence="1">
    <location>
        <begin position="272"/>
        <end position="293"/>
    </location>
</feature>
<evidence type="ECO:0000256" key="1">
    <source>
        <dbReference type="SAM" id="MobiDB-lite"/>
    </source>
</evidence>
<dbReference type="EMBL" id="JAUEPS010000010">
    <property type="protein sequence ID" value="KAK0461893.1"/>
    <property type="molecule type" value="Genomic_DNA"/>
</dbReference>
<keyword evidence="3" id="KW-1185">Reference proteome</keyword>
<proteinExistence type="predicted"/>
<dbReference type="AlphaFoldDB" id="A0AA39TPG1"/>
<comment type="caution">
    <text evidence="2">The sequence shown here is derived from an EMBL/GenBank/DDBJ whole genome shotgun (WGS) entry which is preliminary data.</text>
</comment>
<name>A0AA39TPG1_ARMTA</name>
<feature type="compositionally biased region" description="Polar residues" evidence="1">
    <location>
        <begin position="276"/>
        <end position="286"/>
    </location>
</feature>